<evidence type="ECO:0000313" key="1">
    <source>
        <dbReference type="EMBL" id="KKN20309.1"/>
    </source>
</evidence>
<sequence>MSEQQVMPGVKAVTLLKEIANWEWVTTIILHGGSVFEFKGPFPEGSLGEGFYNIEGDMPGFHGHININQIAHIRFQDKAHRGRESYAFVFETAVDEAVFKVFLGRDKQGELITSQVTRFKQLQAEYTGQKEDE</sequence>
<dbReference type="SUPFAM" id="SSF144064">
    <property type="entry name" value="Heme iron utilization protein-like"/>
    <property type="match status" value="1"/>
</dbReference>
<comment type="caution">
    <text evidence="1">The sequence shown here is derived from an EMBL/GenBank/DDBJ whole genome shotgun (WGS) entry which is preliminary data.</text>
</comment>
<reference evidence="1" key="1">
    <citation type="journal article" date="2015" name="Nature">
        <title>Complex archaea that bridge the gap between prokaryotes and eukaryotes.</title>
        <authorList>
            <person name="Spang A."/>
            <person name="Saw J.H."/>
            <person name="Jorgensen S.L."/>
            <person name="Zaremba-Niedzwiedzka K."/>
            <person name="Martijn J."/>
            <person name="Lind A.E."/>
            <person name="van Eijk R."/>
            <person name="Schleper C."/>
            <person name="Guy L."/>
            <person name="Ettema T.J."/>
        </authorList>
    </citation>
    <scope>NUCLEOTIDE SEQUENCE</scope>
</reference>
<dbReference type="AlphaFoldDB" id="A0A0F9NQW5"/>
<accession>A0A0F9NQW5</accession>
<dbReference type="NCBIfam" id="TIGR04108">
    <property type="entry name" value="HutX"/>
    <property type="match status" value="1"/>
</dbReference>
<organism evidence="1">
    <name type="scientific">marine sediment metagenome</name>
    <dbReference type="NCBI Taxonomy" id="412755"/>
    <lineage>
        <taxon>unclassified sequences</taxon>
        <taxon>metagenomes</taxon>
        <taxon>ecological metagenomes</taxon>
    </lineage>
</organism>
<dbReference type="InterPro" id="IPR010413">
    <property type="entry name" value="HutX-like"/>
</dbReference>
<name>A0A0F9NQW5_9ZZZZ</name>
<dbReference type="Pfam" id="PF06228">
    <property type="entry name" value="ChuX_HutX"/>
    <property type="match status" value="1"/>
</dbReference>
<dbReference type="Gene3D" id="3.40.1570.10">
    <property type="entry name" value="HemS/ChuS/ChuX like domains"/>
    <property type="match status" value="1"/>
</dbReference>
<gene>
    <name evidence="1" type="ORF">LCGC14_0936920</name>
</gene>
<proteinExistence type="predicted"/>
<dbReference type="EMBL" id="LAZR01003255">
    <property type="protein sequence ID" value="KKN20309.1"/>
    <property type="molecule type" value="Genomic_DNA"/>
</dbReference>
<dbReference type="InterPro" id="IPR053733">
    <property type="entry name" value="Heme_Transport_Util_sf"/>
</dbReference>
<protein>
    <recommendedName>
        <fullName evidence="2">Heme utilization cystosolic carrier protein HutX</fullName>
    </recommendedName>
</protein>
<evidence type="ECO:0008006" key="2">
    <source>
        <dbReference type="Google" id="ProtNLM"/>
    </source>
</evidence>